<evidence type="ECO:0000313" key="6">
    <source>
        <dbReference type="Proteomes" id="UP001344658"/>
    </source>
</evidence>
<dbReference type="PANTHER" id="PTHR10963">
    <property type="entry name" value="GLYCOSYL HYDROLASE-RELATED"/>
    <property type="match status" value="1"/>
</dbReference>
<dbReference type="Pfam" id="PF26113">
    <property type="entry name" value="GH16_XgeA"/>
    <property type="match status" value="1"/>
</dbReference>
<feature type="domain" description="F5/8 type C" evidence="3">
    <location>
        <begin position="344"/>
        <end position="477"/>
    </location>
</feature>
<dbReference type="PANTHER" id="PTHR10963:SF55">
    <property type="entry name" value="GLYCOSIDE HYDROLASE FAMILY 16 PROTEIN"/>
    <property type="match status" value="1"/>
</dbReference>
<feature type="domain" description="F5/8 type C" evidence="3">
    <location>
        <begin position="486"/>
        <end position="624"/>
    </location>
</feature>
<keyword evidence="6" id="KW-1185">Reference proteome</keyword>
<dbReference type="PROSITE" id="PS50022">
    <property type="entry name" value="FA58C_3"/>
    <property type="match status" value="2"/>
</dbReference>
<dbReference type="SUPFAM" id="SSF49785">
    <property type="entry name" value="Galactose-binding domain-like"/>
    <property type="match status" value="2"/>
</dbReference>
<dbReference type="InterPro" id="IPR013320">
    <property type="entry name" value="ConA-like_dom_sf"/>
</dbReference>
<comment type="caution">
    <text evidence="5">The sequence shown here is derived from an EMBL/GenBank/DDBJ whole genome shotgun (WGS) entry which is preliminary data.</text>
</comment>
<accession>A0ABU7P6H9</accession>
<dbReference type="RefSeq" id="WP_330793132.1">
    <property type="nucleotide sequence ID" value="NZ_JAZEWV010000002.1"/>
</dbReference>
<dbReference type="SUPFAM" id="SSF49899">
    <property type="entry name" value="Concanavalin A-like lectins/glucanases"/>
    <property type="match status" value="1"/>
</dbReference>
<dbReference type="Pfam" id="PF00754">
    <property type="entry name" value="F5_F8_type_C"/>
    <property type="match status" value="2"/>
</dbReference>
<dbReference type="EMBL" id="JAZEWV010000002">
    <property type="protein sequence ID" value="MEE4541258.1"/>
    <property type="molecule type" value="Genomic_DNA"/>
</dbReference>
<evidence type="ECO:0000313" key="5">
    <source>
        <dbReference type="EMBL" id="MEE4541258.1"/>
    </source>
</evidence>
<evidence type="ECO:0000259" key="3">
    <source>
        <dbReference type="PROSITE" id="PS50022"/>
    </source>
</evidence>
<dbReference type="InterPro" id="IPR008979">
    <property type="entry name" value="Galactose-bd-like_sf"/>
</dbReference>
<name>A0ABU7P6H9_9ACTN</name>
<evidence type="ECO:0000256" key="2">
    <source>
        <dbReference type="SAM" id="MobiDB-lite"/>
    </source>
</evidence>
<proteinExistence type="inferred from homology"/>
<feature type="domain" description="GH16" evidence="4">
    <location>
        <begin position="88"/>
        <end position="348"/>
    </location>
</feature>
<comment type="similarity">
    <text evidence="1">Belongs to the glycosyl hydrolase 16 family.</text>
</comment>
<dbReference type="InterPro" id="IPR000757">
    <property type="entry name" value="Beta-glucanase-like"/>
</dbReference>
<protein>
    <submittedName>
        <fullName evidence="5">Discoidin domain-containing protein</fullName>
    </submittedName>
</protein>
<dbReference type="InterPro" id="IPR000421">
    <property type="entry name" value="FA58C"/>
</dbReference>
<dbReference type="Gene3D" id="2.60.120.260">
    <property type="entry name" value="Galactose-binding domain-like"/>
    <property type="match status" value="2"/>
</dbReference>
<dbReference type="InterPro" id="IPR050546">
    <property type="entry name" value="Glycosyl_Hydrlase_16"/>
</dbReference>
<reference evidence="5 6" key="1">
    <citation type="submission" date="2023-12" db="EMBL/GenBank/DDBJ databases">
        <title>Streptomyces sp. V4-01.</title>
        <authorList>
            <person name="Somphong A."/>
            <person name="Phongsopitanun W."/>
        </authorList>
    </citation>
    <scope>NUCLEOTIDE SEQUENCE [LARGE SCALE GENOMIC DNA]</scope>
    <source>
        <strain evidence="5 6">V4-01</strain>
    </source>
</reference>
<evidence type="ECO:0000256" key="1">
    <source>
        <dbReference type="ARBA" id="ARBA00006865"/>
    </source>
</evidence>
<dbReference type="Proteomes" id="UP001344658">
    <property type="component" value="Unassembled WGS sequence"/>
</dbReference>
<organism evidence="5 6">
    <name type="scientific">Actinacidiphila polyblastidii</name>
    <dbReference type="NCBI Taxonomy" id="3110430"/>
    <lineage>
        <taxon>Bacteria</taxon>
        <taxon>Bacillati</taxon>
        <taxon>Actinomycetota</taxon>
        <taxon>Actinomycetes</taxon>
        <taxon>Kitasatosporales</taxon>
        <taxon>Streptomycetaceae</taxon>
        <taxon>Actinacidiphila</taxon>
    </lineage>
</organism>
<dbReference type="PROSITE" id="PS51762">
    <property type="entry name" value="GH16_2"/>
    <property type="match status" value="1"/>
</dbReference>
<evidence type="ECO:0000259" key="4">
    <source>
        <dbReference type="PROSITE" id="PS51762"/>
    </source>
</evidence>
<sequence>MSITGKRFQRVRSRMRGAGAGRGPGGRVAVGLLAVAALAAVALGGSPTASASASAGAGAAARPAAAQAAAQPADVPAAPAGFSTTWSDDFSGAANTGLNTDTWRYDAGAGWTFGTGEIETMTNSTANVYQDGSGHLVLKALHTGTDPNANWTSGRVETQADGFGAKPGGVVRMQASIQQPNLNTTNGAGYWPAFWMLGAPLRVGVTWPGSGEVDIMEDINARSSVFGTLHCGVGSGGPCNETSGIGSGERACSGCQTGYHTYAVEIDRSVQPEQIRYYLDGANYFTLNSSQVDAITWANAVDHSFYIIFDLAIGGGFPAAFGGGPTAATASGGQLNVDYVAVYNKGPALGTNIAQGKPTTASSSESATFPPSNATDGNVTTRWSSGFSDPQWLQVDLGQPYNLSHATLTWEAAAASAYQLQTSNDGTNWTTVYSNSNNPQDIQDTALSGSGRYVRVYATGRVSQYGDSLYELALYGTPVSGGTTTGGTTTGGTGGTPVLLSQGRTATASSSENGSFTAPMAVDGNTGTRWSSGFSDPQWLQVDLGASHTISQVGLTWETAYGTAFQIQTSNDATNWTTVYSTTTGTGGNQTLNVSGTGRYVRFYGTHRSTQYGYSLWEFQVYGT</sequence>
<gene>
    <name evidence="5" type="ORF">V2S66_04660</name>
</gene>
<feature type="region of interest" description="Disordered" evidence="2">
    <location>
        <begin position="355"/>
        <end position="375"/>
    </location>
</feature>
<dbReference type="Gene3D" id="2.60.120.200">
    <property type="match status" value="1"/>
</dbReference>
<dbReference type="SMART" id="SM00231">
    <property type="entry name" value="FA58C"/>
    <property type="match status" value="2"/>
</dbReference>